<sequence>MSMLHQRRKRTRYGIFVMLLFYTPWLAHLDLESKYTVCITGIKLRRVYDMLRYYMMRQSIVCAVRVPRSKSWVHHVQLLVGVGVRTYSCHTISATV</sequence>
<keyword evidence="3" id="KW-1185">Reference proteome</keyword>
<accession>A0A5C3M0A0</accession>
<name>A0A5C3M0A0_9AGAR</name>
<proteinExistence type="predicted"/>
<protein>
    <recommendedName>
        <fullName evidence="4">Secreted protein</fullName>
    </recommendedName>
</protein>
<dbReference type="Proteomes" id="UP000308652">
    <property type="component" value="Unassembled WGS sequence"/>
</dbReference>
<evidence type="ECO:0000256" key="1">
    <source>
        <dbReference type="SAM" id="SignalP"/>
    </source>
</evidence>
<evidence type="ECO:0008006" key="4">
    <source>
        <dbReference type="Google" id="ProtNLM"/>
    </source>
</evidence>
<organism evidence="2 3">
    <name type="scientific">Crucibulum laeve</name>
    <dbReference type="NCBI Taxonomy" id="68775"/>
    <lineage>
        <taxon>Eukaryota</taxon>
        <taxon>Fungi</taxon>
        <taxon>Dikarya</taxon>
        <taxon>Basidiomycota</taxon>
        <taxon>Agaricomycotina</taxon>
        <taxon>Agaricomycetes</taxon>
        <taxon>Agaricomycetidae</taxon>
        <taxon>Agaricales</taxon>
        <taxon>Agaricineae</taxon>
        <taxon>Nidulariaceae</taxon>
        <taxon>Crucibulum</taxon>
    </lineage>
</organism>
<feature type="chain" id="PRO_5023044256" description="Secreted protein" evidence="1">
    <location>
        <begin position="28"/>
        <end position="96"/>
    </location>
</feature>
<gene>
    <name evidence="2" type="ORF">BDQ12DRAFT_82955</name>
</gene>
<evidence type="ECO:0000313" key="3">
    <source>
        <dbReference type="Proteomes" id="UP000308652"/>
    </source>
</evidence>
<evidence type="ECO:0000313" key="2">
    <source>
        <dbReference type="EMBL" id="TFK38859.1"/>
    </source>
</evidence>
<dbReference type="AlphaFoldDB" id="A0A5C3M0A0"/>
<keyword evidence="1" id="KW-0732">Signal</keyword>
<dbReference type="EMBL" id="ML213601">
    <property type="protein sequence ID" value="TFK38859.1"/>
    <property type="molecule type" value="Genomic_DNA"/>
</dbReference>
<feature type="signal peptide" evidence="1">
    <location>
        <begin position="1"/>
        <end position="27"/>
    </location>
</feature>
<reference evidence="2 3" key="1">
    <citation type="journal article" date="2019" name="Nat. Ecol. Evol.">
        <title>Megaphylogeny resolves global patterns of mushroom evolution.</title>
        <authorList>
            <person name="Varga T."/>
            <person name="Krizsan K."/>
            <person name="Foldi C."/>
            <person name="Dima B."/>
            <person name="Sanchez-Garcia M."/>
            <person name="Sanchez-Ramirez S."/>
            <person name="Szollosi G.J."/>
            <person name="Szarkandi J.G."/>
            <person name="Papp V."/>
            <person name="Albert L."/>
            <person name="Andreopoulos W."/>
            <person name="Angelini C."/>
            <person name="Antonin V."/>
            <person name="Barry K.W."/>
            <person name="Bougher N.L."/>
            <person name="Buchanan P."/>
            <person name="Buyck B."/>
            <person name="Bense V."/>
            <person name="Catcheside P."/>
            <person name="Chovatia M."/>
            <person name="Cooper J."/>
            <person name="Damon W."/>
            <person name="Desjardin D."/>
            <person name="Finy P."/>
            <person name="Geml J."/>
            <person name="Haridas S."/>
            <person name="Hughes K."/>
            <person name="Justo A."/>
            <person name="Karasinski D."/>
            <person name="Kautmanova I."/>
            <person name="Kiss B."/>
            <person name="Kocsube S."/>
            <person name="Kotiranta H."/>
            <person name="LaButti K.M."/>
            <person name="Lechner B.E."/>
            <person name="Liimatainen K."/>
            <person name="Lipzen A."/>
            <person name="Lukacs Z."/>
            <person name="Mihaltcheva S."/>
            <person name="Morgado L.N."/>
            <person name="Niskanen T."/>
            <person name="Noordeloos M.E."/>
            <person name="Ohm R.A."/>
            <person name="Ortiz-Santana B."/>
            <person name="Ovrebo C."/>
            <person name="Racz N."/>
            <person name="Riley R."/>
            <person name="Savchenko A."/>
            <person name="Shiryaev A."/>
            <person name="Soop K."/>
            <person name="Spirin V."/>
            <person name="Szebenyi C."/>
            <person name="Tomsovsky M."/>
            <person name="Tulloss R.E."/>
            <person name="Uehling J."/>
            <person name="Grigoriev I.V."/>
            <person name="Vagvolgyi C."/>
            <person name="Papp T."/>
            <person name="Martin F.M."/>
            <person name="Miettinen O."/>
            <person name="Hibbett D.S."/>
            <person name="Nagy L.G."/>
        </authorList>
    </citation>
    <scope>NUCLEOTIDE SEQUENCE [LARGE SCALE GENOMIC DNA]</scope>
    <source>
        <strain evidence="2 3">CBS 166.37</strain>
    </source>
</reference>